<protein>
    <submittedName>
        <fullName evidence="4">Peptidoglycan-binding LysM (Possible peptidase)</fullName>
    </submittedName>
</protein>
<dbReference type="InterPro" id="IPR011055">
    <property type="entry name" value="Dup_hybrid_motif"/>
</dbReference>
<evidence type="ECO:0000313" key="5">
    <source>
        <dbReference type="Proteomes" id="UP000004507"/>
    </source>
</evidence>
<reference evidence="4 5" key="1">
    <citation type="submission" date="2006-01" db="EMBL/GenBank/DDBJ databases">
        <authorList>
            <person name="Hagstrom A."/>
            <person name="Ferriera S."/>
            <person name="Johnson J."/>
            <person name="Kravitz S."/>
            <person name="Halpern A."/>
            <person name="Remington K."/>
            <person name="Beeson K."/>
            <person name="Tran B."/>
            <person name="Rogers Y.-H."/>
            <person name="Friedman R."/>
            <person name="Venter J.C."/>
        </authorList>
    </citation>
    <scope>NUCLEOTIDE SEQUENCE [LARGE SCALE GENOMIC DNA]</scope>
    <source>
        <strain evidence="4 5">SKA53</strain>
    </source>
</reference>
<gene>
    <name evidence="4" type="ORF">SKA53_02551</name>
</gene>
<evidence type="ECO:0000259" key="3">
    <source>
        <dbReference type="PROSITE" id="PS51782"/>
    </source>
</evidence>
<dbReference type="eggNOG" id="COG1388">
    <property type="taxonomic scope" value="Bacteria"/>
</dbReference>
<feature type="region of interest" description="Disordered" evidence="1">
    <location>
        <begin position="239"/>
        <end position="284"/>
    </location>
</feature>
<dbReference type="SMART" id="SM00257">
    <property type="entry name" value="LysM"/>
    <property type="match status" value="2"/>
</dbReference>
<feature type="chain" id="PRO_5002659988" evidence="2">
    <location>
        <begin position="23"/>
        <end position="400"/>
    </location>
</feature>
<dbReference type="SUPFAM" id="SSF51261">
    <property type="entry name" value="Duplicated hybrid motif"/>
    <property type="match status" value="1"/>
</dbReference>
<dbReference type="Proteomes" id="UP000004507">
    <property type="component" value="Unassembled WGS sequence"/>
</dbReference>
<dbReference type="Pfam" id="PF01476">
    <property type="entry name" value="LysM"/>
    <property type="match status" value="2"/>
</dbReference>
<dbReference type="Pfam" id="PF01551">
    <property type="entry name" value="Peptidase_M23"/>
    <property type="match status" value="1"/>
</dbReference>
<dbReference type="HOGENOM" id="CLU_741414_0_0_5"/>
<proteinExistence type="predicted"/>
<dbReference type="PANTHER" id="PTHR21666">
    <property type="entry name" value="PEPTIDASE-RELATED"/>
    <property type="match status" value="1"/>
</dbReference>
<dbReference type="STRING" id="314232.SKA53_02551"/>
<feature type="signal peptide" evidence="2">
    <location>
        <begin position="1"/>
        <end position="22"/>
    </location>
</feature>
<dbReference type="Gene3D" id="3.10.350.10">
    <property type="entry name" value="LysM domain"/>
    <property type="match status" value="1"/>
</dbReference>
<keyword evidence="5" id="KW-1185">Reference proteome</keyword>
<accession>A3V433</accession>
<dbReference type="eggNOG" id="COG0739">
    <property type="taxonomic scope" value="Bacteria"/>
</dbReference>
<keyword evidence="2" id="KW-0732">Signal</keyword>
<dbReference type="InterPro" id="IPR016047">
    <property type="entry name" value="M23ase_b-sheet_dom"/>
</dbReference>
<evidence type="ECO:0000256" key="1">
    <source>
        <dbReference type="SAM" id="MobiDB-lite"/>
    </source>
</evidence>
<feature type="compositionally biased region" description="Low complexity" evidence="1">
    <location>
        <begin position="253"/>
        <end position="284"/>
    </location>
</feature>
<dbReference type="AlphaFoldDB" id="A3V433"/>
<dbReference type="Gene3D" id="2.70.70.10">
    <property type="entry name" value="Glucose Permease (Domain IIA)"/>
    <property type="match status" value="1"/>
</dbReference>
<dbReference type="InterPro" id="IPR050570">
    <property type="entry name" value="Cell_wall_metabolism_enzyme"/>
</dbReference>
<feature type="domain" description="LysM" evidence="3">
    <location>
        <begin position="178"/>
        <end position="222"/>
    </location>
</feature>
<dbReference type="CDD" id="cd12797">
    <property type="entry name" value="M23_peptidase"/>
    <property type="match status" value="1"/>
</dbReference>
<dbReference type="EMBL" id="AAMS01000003">
    <property type="protein sequence ID" value="EAQ07240.1"/>
    <property type="molecule type" value="Genomic_DNA"/>
</dbReference>
<sequence length="400" mass="40953">MAQGQSTIRTLLLTSVALAALAACEGFDPDMRDLGNGFSTASAVQDLPKRPRPDDRGVISYPTYQVVVAQQDDTIRGIAIRLGLDANTLAQYNGIEPDTILRRDEIVALPSRLPDGAIAPDAPVAQQPFDVAAVATSALDRADAEGGQITATALPPADQAAPPAAVAPATAAIGAEPIRHQVVRGETAFSISRLYNVPVTAIAEWNGLNSEFTIREGQYLLIPQGGATPQRAPAAVVTAPGAGSETPVPPSAARPLPAATAPVAAPQTPDTGTPAPAPAPAAASASRLAAPVQGSIIRAYAPGTNEGVDFGVPAGTDVRAADAGSVAAVTTDTSGGSIVVIRHADGLLTVYTQMDNLTVQKDASISRGQVIGKVRAGNPSFLHFEVRRGLQSVDPMDFLP</sequence>
<dbReference type="PANTHER" id="PTHR21666:SF270">
    <property type="entry name" value="MUREIN HYDROLASE ACTIVATOR ENVC"/>
    <property type="match status" value="1"/>
</dbReference>
<dbReference type="InterPro" id="IPR036779">
    <property type="entry name" value="LysM_dom_sf"/>
</dbReference>
<evidence type="ECO:0000313" key="4">
    <source>
        <dbReference type="EMBL" id="EAQ07240.1"/>
    </source>
</evidence>
<comment type="caution">
    <text evidence="4">The sequence shown here is derived from an EMBL/GenBank/DDBJ whole genome shotgun (WGS) entry which is preliminary data.</text>
</comment>
<dbReference type="RefSeq" id="WP_007204470.1">
    <property type="nucleotide sequence ID" value="NZ_CH672414.1"/>
</dbReference>
<dbReference type="PROSITE" id="PS51782">
    <property type="entry name" value="LYSM"/>
    <property type="match status" value="1"/>
</dbReference>
<organism evidence="4 5">
    <name type="scientific">Yoonia vestfoldensis SKA53</name>
    <dbReference type="NCBI Taxonomy" id="314232"/>
    <lineage>
        <taxon>Bacteria</taxon>
        <taxon>Pseudomonadati</taxon>
        <taxon>Pseudomonadota</taxon>
        <taxon>Alphaproteobacteria</taxon>
        <taxon>Rhodobacterales</taxon>
        <taxon>Paracoccaceae</taxon>
        <taxon>Yoonia</taxon>
    </lineage>
</organism>
<evidence type="ECO:0000256" key="2">
    <source>
        <dbReference type="SAM" id="SignalP"/>
    </source>
</evidence>
<name>A3V433_9RHOB</name>
<dbReference type="InterPro" id="IPR018392">
    <property type="entry name" value="LysM"/>
</dbReference>
<dbReference type="CDD" id="cd00118">
    <property type="entry name" value="LysM"/>
    <property type="match status" value="2"/>
</dbReference>
<dbReference type="GO" id="GO:0004222">
    <property type="term" value="F:metalloendopeptidase activity"/>
    <property type="evidence" value="ECO:0007669"/>
    <property type="project" value="TreeGrafter"/>
</dbReference>